<evidence type="ECO:0000256" key="2">
    <source>
        <dbReference type="SAM" id="SignalP"/>
    </source>
</evidence>
<evidence type="ECO:0008006" key="5">
    <source>
        <dbReference type="Google" id="ProtNLM"/>
    </source>
</evidence>
<sequence length="158" mass="18002">MRSPEFELIFILTFTFFVVLTPAQDLPEIIMKLINDLLSLKERSGECSHCVGDRRPSAPGILGNRYKNDCYRKCNEGDFQMRTITELIESGKSGSKKTKTVMRTGAPAQRDQNQKAEVEPKNCDGCKKEEYKIIEGKDGILYANQCYKRCHEGKERKG</sequence>
<dbReference type="AlphaFoldDB" id="A0A1D2MYU0"/>
<evidence type="ECO:0000313" key="3">
    <source>
        <dbReference type="EMBL" id="ODM97974.1"/>
    </source>
</evidence>
<reference evidence="3 4" key="1">
    <citation type="journal article" date="2016" name="Genome Biol. Evol.">
        <title>Gene Family Evolution Reflects Adaptation to Soil Environmental Stressors in the Genome of the Collembolan Orchesella cincta.</title>
        <authorList>
            <person name="Faddeeva-Vakhrusheva A."/>
            <person name="Derks M.F."/>
            <person name="Anvar S.Y."/>
            <person name="Agamennone V."/>
            <person name="Suring W."/>
            <person name="Smit S."/>
            <person name="van Straalen N.M."/>
            <person name="Roelofs D."/>
        </authorList>
    </citation>
    <scope>NUCLEOTIDE SEQUENCE [LARGE SCALE GENOMIC DNA]</scope>
    <source>
        <tissue evidence="3">Mixed pool</tissue>
    </source>
</reference>
<name>A0A1D2MYU0_ORCCI</name>
<feature type="region of interest" description="Disordered" evidence="1">
    <location>
        <begin position="91"/>
        <end position="119"/>
    </location>
</feature>
<proteinExistence type="predicted"/>
<protein>
    <recommendedName>
        <fullName evidence="5">Kazal-like domain-containing protein</fullName>
    </recommendedName>
</protein>
<feature type="chain" id="PRO_5008904754" description="Kazal-like domain-containing protein" evidence="2">
    <location>
        <begin position="24"/>
        <end position="158"/>
    </location>
</feature>
<keyword evidence="2" id="KW-0732">Signal</keyword>
<organism evidence="3 4">
    <name type="scientific">Orchesella cincta</name>
    <name type="common">Springtail</name>
    <name type="synonym">Podura cincta</name>
    <dbReference type="NCBI Taxonomy" id="48709"/>
    <lineage>
        <taxon>Eukaryota</taxon>
        <taxon>Metazoa</taxon>
        <taxon>Ecdysozoa</taxon>
        <taxon>Arthropoda</taxon>
        <taxon>Hexapoda</taxon>
        <taxon>Collembola</taxon>
        <taxon>Entomobryomorpha</taxon>
        <taxon>Entomobryoidea</taxon>
        <taxon>Orchesellidae</taxon>
        <taxon>Orchesellinae</taxon>
        <taxon>Orchesella</taxon>
    </lineage>
</organism>
<feature type="signal peptide" evidence="2">
    <location>
        <begin position="1"/>
        <end position="23"/>
    </location>
</feature>
<accession>A0A1D2MYU0</accession>
<comment type="caution">
    <text evidence="3">The sequence shown here is derived from an EMBL/GenBank/DDBJ whole genome shotgun (WGS) entry which is preliminary data.</text>
</comment>
<evidence type="ECO:0000256" key="1">
    <source>
        <dbReference type="SAM" id="MobiDB-lite"/>
    </source>
</evidence>
<evidence type="ECO:0000313" key="4">
    <source>
        <dbReference type="Proteomes" id="UP000094527"/>
    </source>
</evidence>
<dbReference type="EMBL" id="LJIJ01000392">
    <property type="protein sequence ID" value="ODM97974.1"/>
    <property type="molecule type" value="Genomic_DNA"/>
</dbReference>
<keyword evidence="4" id="KW-1185">Reference proteome</keyword>
<dbReference type="Proteomes" id="UP000094527">
    <property type="component" value="Unassembled WGS sequence"/>
</dbReference>
<gene>
    <name evidence="3" type="ORF">Ocin01_08703</name>
</gene>